<dbReference type="EMBL" id="LS398548">
    <property type="protein sequence ID" value="SPR14517.1"/>
    <property type="molecule type" value="Genomic_DNA"/>
</dbReference>
<keyword evidence="1" id="KW-1133">Transmembrane helix</keyword>
<gene>
    <name evidence="2" type="primary">traG</name>
    <name evidence="2" type="ORF">KARP_00382</name>
</gene>
<sequence>MDKASYASNANRKSYDDWREKFSLSRIYPNLVSMHAIRGLFQQSFSYLVVGEMPAHMMPILQSVVFALVVSMIFIVFPMGLLPGGYNISNRH</sequence>
<evidence type="ECO:0000256" key="1">
    <source>
        <dbReference type="SAM" id="Phobius"/>
    </source>
</evidence>
<name>A0A2U3RMX2_ORITS</name>
<dbReference type="Proteomes" id="UP000245243">
    <property type="component" value="Chromosome I"/>
</dbReference>
<accession>A0A2U3RMX2</accession>
<reference evidence="3" key="1">
    <citation type="submission" date="2018-03" db="EMBL/GenBank/DDBJ databases">
        <authorList>
            <person name="Batty M. E."/>
            <person name="Batty M E."/>
        </authorList>
    </citation>
    <scope>NUCLEOTIDE SEQUENCE [LARGE SCALE GENOMIC DNA]</scope>
</reference>
<proteinExistence type="predicted"/>
<feature type="transmembrane region" description="Helical" evidence="1">
    <location>
        <begin position="60"/>
        <end position="82"/>
    </location>
</feature>
<organism evidence="2 3">
    <name type="scientific">Orientia tsutsugamushi</name>
    <name type="common">Rickettsia tsutsugamushi</name>
    <dbReference type="NCBI Taxonomy" id="784"/>
    <lineage>
        <taxon>Bacteria</taxon>
        <taxon>Pseudomonadati</taxon>
        <taxon>Pseudomonadota</taxon>
        <taxon>Alphaproteobacteria</taxon>
        <taxon>Rickettsiales</taxon>
        <taxon>Rickettsiaceae</taxon>
        <taxon>Rickettsieae</taxon>
        <taxon>Orientia</taxon>
    </lineage>
</organism>
<protein>
    <submittedName>
        <fullName evidence="2">Conjugal transfer protein TraG</fullName>
    </submittedName>
</protein>
<dbReference type="AlphaFoldDB" id="A0A2U3RMX2"/>
<keyword evidence="1" id="KW-0472">Membrane</keyword>
<evidence type="ECO:0000313" key="2">
    <source>
        <dbReference type="EMBL" id="SPR14517.1"/>
    </source>
</evidence>
<evidence type="ECO:0000313" key="3">
    <source>
        <dbReference type="Proteomes" id="UP000245243"/>
    </source>
</evidence>
<keyword evidence="1" id="KW-0812">Transmembrane</keyword>